<reference evidence="2 3" key="1">
    <citation type="submission" date="2018-10" db="EMBL/GenBank/DDBJ databases">
        <title>Bacillus Keqinensis sp. nov., a moderately halophilic bacterium isolated from a saline-alkaline lake.</title>
        <authorList>
            <person name="Wang H."/>
        </authorList>
    </citation>
    <scope>NUCLEOTIDE SEQUENCE [LARGE SCALE GENOMIC DNA]</scope>
    <source>
        <strain evidence="2 3">KQ-3</strain>
    </source>
</reference>
<evidence type="ECO:0000256" key="1">
    <source>
        <dbReference type="SAM" id="Phobius"/>
    </source>
</evidence>
<gene>
    <name evidence="2" type="ORF">EBO34_16580</name>
</gene>
<name>A0A3M7TMY5_9BACI</name>
<feature type="transmembrane region" description="Helical" evidence="1">
    <location>
        <begin position="144"/>
        <end position="163"/>
    </location>
</feature>
<keyword evidence="1" id="KW-0812">Transmembrane</keyword>
<keyword evidence="1" id="KW-0472">Membrane</keyword>
<dbReference type="EMBL" id="RHIB01000003">
    <property type="protein sequence ID" value="RNA66822.1"/>
    <property type="molecule type" value="Genomic_DNA"/>
</dbReference>
<evidence type="ECO:0000313" key="2">
    <source>
        <dbReference type="EMBL" id="RNA66822.1"/>
    </source>
</evidence>
<dbReference type="OrthoDB" id="2876819at2"/>
<feature type="transmembrane region" description="Helical" evidence="1">
    <location>
        <begin position="36"/>
        <end position="55"/>
    </location>
</feature>
<dbReference type="AlphaFoldDB" id="A0A3M7TMY5"/>
<sequence>MSHTPQEGKQNRFDYLFQVGLVLAIIPAGYPGGWPYMLSMGVAGLSVLLFIYRIFAKHSSVTDDMRKTVNRLRKYSVLGLWVSPAFLVTMQVVQGGPLVDRVVYLAVIAAGLFVIVYLFQRKYEALLKEHGVSKEKDQPKGSDAVAIVFYIVLLVIFILIVQLF</sequence>
<feature type="transmembrane region" description="Helical" evidence="1">
    <location>
        <begin position="75"/>
        <end position="96"/>
    </location>
</feature>
<comment type="caution">
    <text evidence="2">The sequence shown here is derived from an EMBL/GenBank/DDBJ whole genome shotgun (WGS) entry which is preliminary data.</text>
</comment>
<keyword evidence="1" id="KW-1133">Transmembrane helix</keyword>
<evidence type="ECO:0000313" key="3">
    <source>
        <dbReference type="Proteomes" id="UP000278746"/>
    </source>
</evidence>
<feature type="transmembrane region" description="Helical" evidence="1">
    <location>
        <begin position="12"/>
        <end position="30"/>
    </location>
</feature>
<protein>
    <submittedName>
        <fullName evidence="2">Uncharacterized protein</fullName>
    </submittedName>
</protein>
<feature type="transmembrane region" description="Helical" evidence="1">
    <location>
        <begin position="102"/>
        <end position="119"/>
    </location>
</feature>
<proteinExistence type="predicted"/>
<organism evidence="2 3">
    <name type="scientific">Alteribacter keqinensis</name>
    <dbReference type="NCBI Taxonomy" id="2483800"/>
    <lineage>
        <taxon>Bacteria</taxon>
        <taxon>Bacillati</taxon>
        <taxon>Bacillota</taxon>
        <taxon>Bacilli</taxon>
        <taxon>Bacillales</taxon>
        <taxon>Bacillaceae</taxon>
        <taxon>Alteribacter</taxon>
    </lineage>
</organism>
<keyword evidence="3" id="KW-1185">Reference proteome</keyword>
<dbReference type="RefSeq" id="WP_122900649.1">
    <property type="nucleotide sequence ID" value="NZ_RHIB01000003.1"/>
</dbReference>
<dbReference type="Proteomes" id="UP000278746">
    <property type="component" value="Unassembled WGS sequence"/>
</dbReference>
<accession>A0A3M7TMY5</accession>